<organism evidence="2 3">
    <name type="scientific">Oedothorax gibbosus</name>
    <dbReference type="NCBI Taxonomy" id="931172"/>
    <lineage>
        <taxon>Eukaryota</taxon>
        <taxon>Metazoa</taxon>
        <taxon>Ecdysozoa</taxon>
        <taxon>Arthropoda</taxon>
        <taxon>Chelicerata</taxon>
        <taxon>Arachnida</taxon>
        <taxon>Araneae</taxon>
        <taxon>Araneomorphae</taxon>
        <taxon>Entelegynae</taxon>
        <taxon>Araneoidea</taxon>
        <taxon>Linyphiidae</taxon>
        <taxon>Erigoninae</taxon>
        <taxon>Oedothorax</taxon>
    </lineage>
</organism>
<keyword evidence="3" id="KW-1185">Reference proteome</keyword>
<evidence type="ECO:0000256" key="1">
    <source>
        <dbReference type="SAM" id="MobiDB-lite"/>
    </source>
</evidence>
<dbReference type="Proteomes" id="UP000827092">
    <property type="component" value="Unassembled WGS sequence"/>
</dbReference>
<reference evidence="2 3" key="1">
    <citation type="journal article" date="2022" name="Nat. Ecol. Evol.">
        <title>A masculinizing supergene underlies an exaggerated male reproductive morph in a spider.</title>
        <authorList>
            <person name="Hendrickx F."/>
            <person name="De Corte Z."/>
            <person name="Sonet G."/>
            <person name="Van Belleghem S.M."/>
            <person name="Kostlbacher S."/>
            <person name="Vangestel C."/>
        </authorList>
    </citation>
    <scope>NUCLEOTIDE SEQUENCE [LARGE SCALE GENOMIC DNA]</scope>
    <source>
        <strain evidence="2">W744_W776</strain>
    </source>
</reference>
<name>A0AAV6V361_9ARAC</name>
<comment type="caution">
    <text evidence="2">The sequence shown here is derived from an EMBL/GenBank/DDBJ whole genome shotgun (WGS) entry which is preliminary data.</text>
</comment>
<sequence length="123" mass="12998">MKVVSGGCLDRIHHLLYQPPNSLCPSPHFKTQSHSTIKPTHLIYTTSHSANPSRTKPVMVINARFPSAIGQDLASPGQSSPWSNKTPKGLPGAAHASPIEKSGFVTVVIAAQTNQDCSVSSAS</sequence>
<gene>
    <name evidence="2" type="ORF">JTE90_016706</name>
</gene>
<proteinExistence type="predicted"/>
<feature type="region of interest" description="Disordered" evidence="1">
    <location>
        <begin position="70"/>
        <end position="96"/>
    </location>
</feature>
<dbReference type="AlphaFoldDB" id="A0AAV6V361"/>
<accession>A0AAV6V361</accession>
<protein>
    <submittedName>
        <fullName evidence="2">Uncharacterized protein</fullName>
    </submittedName>
</protein>
<evidence type="ECO:0000313" key="3">
    <source>
        <dbReference type="Proteomes" id="UP000827092"/>
    </source>
</evidence>
<dbReference type="EMBL" id="JAFNEN010000183">
    <property type="protein sequence ID" value="KAG8190468.1"/>
    <property type="molecule type" value="Genomic_DNA"/>
</dbReference>
<evidence type="ECO:0000313" key="2">
    <source>
        <dbReference type="EMBL" id="KAG8190468.1"/>
    </source>
</evidence>
<feature type="compositionally biased region" description="Polar residues" evidence="1">
    <location>
        <begin position="76"/>
        <end position="86"/>
    </location>
</feature>